<dbReference type="EMBL" id="JAMKFB020000016">
    <property type="protein sequence ID" value="KAL0171153.1"/>
    <property type="molecule type" value="Genomic_DNA"/>
</dbReference>
<dbReference type="Gene3D" id="1.25.40.10">
    <property type="entry name" value="Tetratricopeptide repeat domain"/>
    <property type="match status" value="1"/>
</dbReference>
<evidence type="ECO:0000256" key="1">
    <source>
        <dbReference type="ARBA" id="ARBA00022737"/>
    </source>
</evidence>
<accession>A0ABD0PDD8</accession>
<dbReference type="AlphaFoldDB" id="A0ABD0PDD8"/>
<gene>
    <name evidence="3" type="ORF">M9458_031464</name>
</gene>
<name>A0ABD0PDD8_CIRMR</name>
<dbReference type="SUPFAM" id="SSF48452">
    <property type="entry name" value="TPR-like"/>
    <property type="match status" value="1"/>
</dbReference>
<organism evidence="3 4">
    <name type="scientific">Cirrhinus mrigala</name>
    <name type="common">Mrigala</name>
    <dbReference type="NCBI Taxonomy" id="683832"/>
    <lineage>
        <taxon>Eukaryota</taxon>
        <taxon>Metazoa</taxon>
        <taxon>Chordata</taxon>
        <taxon>Craniata</taxon>
        <taxon>Vertebrata</taxon>
        <taxon>Euteleostomi</taxon>
        <taxon>Actinopterygii</taxon>
        <taxon>Neopterygii</taxon>
        <taxon>Teleostei</taxon>
        <taxon>Ostariophysi</taxon>
        <taxon>Cypriniformes</taxon>
        <taxon>Cyprinidae</taxon>
        <taxon>Labeoninae</taxon>
        <taxon>Labeonini</taxon>
        <taxon>Cirrhinus</taxon>
    </lineage>
</organism>
<comment type="caution">
    <text evidence="3">The sequence shown here is derived from an EMBL/GenBank/DDBJ whole genome shotgun (WGS) entry which is preliminary data.</text>
</comment>
<keyword evidence="1" id="KW-0677">Repeat</keyword>
<dbReference type="Proteomes" id="UP001529510">
    <property type="component" value="Unassembled WGS sequence"/>
</dbReference>
<feature type="non-terminal residue" evidence="3">
    <location>
        <position position="1"/>
    </location>
</feature>
<keyword evidence="2" id="KW-0802">TPR repeat</keyword>
<feature type="non-terminal residue" evidence="3">
    <location>
        <position position="142"/>
    </location>
</feature>
<sequence>DLPPHLERIKQQANDAFARQQWTQAIQLYSLGIHEAGHNAMLYGNRAAAYMKRNVLIHCFLRDGDHYDALRDCLKALSLNPGHLKAHFRLARCLFELKYVAEALECLDDFKGKFPEQAHSSACDALDKDIKAALFSKTTDSC</sequence>
<evidence type="ECO:0000313" key="4">
    <source>
        <dbReference type="Proteomes" id="UP001529510"/>
    </source>
</evidence>
<dbReference type="InterPro" id="IPR047150">
    <property type="entry name" value="SGT"/>
</dbReference>
<keyword evidence="4" id="KW-1185">Reference proteome</keyword>
<evidence type="ECO:0000313" key="3">
    <source>
        <dbReference type="EMBL" id="KAL0171153.1"/>
    </source>
</evidence>
<evidence type="ECO:0000256" key="2">
    <source>
        <dbReference type="ARBA" id="ARBA00022803"/>
    </source>
</evidence>
<dbReference type="PANTHER" id="PTHR45831:SF2">
    <property type="entry name" value="LD24721P"/>
    <property type="match status" value="1"/>
</dbReference>
<proteinExistence type="predicted"/>
<dbReference type="InterPro" id="IPR011990">
    <property type="entry name" value="TPR-like_helical_dom_sf"/>
</dbReference>
<dbReference type="PANTHER" id="PTHR45831">
    <property type="entry name" value="LD24721P"/>
    <property type="match status" value="1"/>
</dbReference>
<dbReference type="Pfam" id="PF12895">
    <property type="entry name" value="ANAPC3"/>
    <property type="match status" value="1"/>
</dbReference>
<protein>
    <submittedName>
        <fullName evidence="3">Uncharacterized protein</fullName>
    </submittedName>
</protein>
<reference evidence="3 4" key="1">
    <citation type="submission" date="2024-05" db="EMBL/GenBank/DDBJ databases">
        <title>Genome sequencing and assembly of Indian major carp, Cirrhinus mrigala (Hamilton, 1822).</title>
        <authorList>
            <person name="Mohindra V."/>
            <person name="Chowdhury L.M."/>
            <person name="Lal K."/>
            <person name="Jena J.K."/>
        </authorList>
    </citation>
    <scope>NUCLEOTIDE SEQUENCE [LARGE SCALE GENOMIC DNA]</scope>
    <source>
        <strain evidence="3">CM1030</strain>
        <tissue evidence="3">Blood</tissue>
    </source>
</reference>